<dbReference type="EMBL" id="JPKY01000095">
    <property type="protein sequence ID" value="KFH42415.1"/>
    <property type="molecule type" value="Genomic_DNA"/>
</dbReference>
<dbReference type="Gene3D" id="3.50.50.60">
    <property type="entry name" value="FAD/NAD(P)-binding domain"/>
    <property type="match status" value="2"/>
</dbReference>
<organism evidence="6 7">
    <name type="scientific">Hapsidospora chrysogenum (strain ATCC 11550 / CBS 779.69 / DSM 880 / IAM 14645 / JCM 23072 / IMI 49137)</name>
    <name type="common">Acremonium chrysogenum</name>
    <dbReference type="NCBI Taxonomy" id="857340"/>
    <lineage>
        <taxon>Eukaryota</taxon>
        <taxon>Fungi</taxon>
        <taxon>Dikarya</taxon>
        <taxon>Ascomycota</taxon>
        <taxon>Pezizomycotina</taxon>
        <taxon>Sordariomycetes</taxon>
        <taxon>Hypocreomycetidae</taxon>
        <taxon>Hypocreales</taxon>
        <taxon>Bionectriaceae</taxon>
        <taxon>Hapsidospora</taxon>
    </lineage>
</organism>
<dbReference type="Proteomes" id="UP000029964">
    <property type="component" value="Unassembled WGS sequence"/>
</dbReference>
<dbReference type="PANTHER" id="PTHR42877:SF8">
    <property type="entry name" value="MONOOXYGENASE"/>
    <property type="match status" value="1"/>
</dbReference>
<dbReference type="Pfam" id="PF00743">
    <property type="entry name" value="FMO-like"/>
    <property type="match status" value="1"/>
</dbReference>
<keyword evidence="2" id="KW-0285">Flavoprotein</keyword>
<evidence type="ECO:0000256" key="2">
    <source>
        <dbReference type="ARBA" id="ARBA00022630"/>
    </source>
</evidence>
<dbReference type="InterPro" id="IPR020946">
    <property type="entry name" value="Flavin_mOase-like"/>
</dbReference>
<comment type="caution">
    <text evidence="6">The sequence shown here is derived from an EMBL/GenBank/DDBJ whole genome shotgun (WGS) entry which is preliminary data.</text>
</comment>
<gene>
    <name evidence="6" type="ORF">ACRE_068690</name>
</gene>
<evidence type="ECO:0000256" key="5">
    <source>
        <dbReference type="SAM" id="MobiDB-lite"/>
    </source>
</evidence>
<comment type="similarity">
    <text evidence="1">Belongs to the FAD-binding monooxygenase family.</text>
</comment>
<reference evidence="7" key="1">
    <citation type="journal article" date="2014" name="Genome Announc.">
        <title>Genome sequence and annotation of Acremonium chrysogenum, producer of the beta-lactam antibiotic cephalosporin C.</title>
        <authorList>
            <person name="Terfehr D."/>
            <person name="Dahlmann T.A."/>
            <person name="Specht T."/>
            <person name="Zadra I."/>
            <person name="Kuernsteiner H."/>
            <person name="Kueck U."/>
        </authorList>
    </citation>
    <scope>NUCLEOTIDE SEQUENCE [LARGE SCALE GENOMIC DNA]</scope>
    <source>
        <strain evidence="7">ATCC 11550 / CBS 779.69 / DSM 880 / IAM 14645 / JCM 23072 / IMI 49137</strain>
    </source>
</reference>
<keyword evidence="7" id="KW-1185">Reference proteome</keyword>
<evidence type="ECO:0000256" key="4">
    <source>
        <dbReference type="ARBA" id="ARBA00023002"/>
    </source>
</evidence>
<sequence length="645" mass="73660">METLTPTDVPTHLPQDAVVKRMEVKVDEIPAAEHVEIKTEAEPVAPKAETAPVEQKTEVQPRKRRNGERGYYRNEELGGPIHEERHMRILVCGAGASALCFAYKLQRSFENFSLSLFEKNPDISGTWYENRYPGCACDVPSHTYTYSWEPKPDWSAVYANSDEIREYFREFATKYDLWKYIKTNHQVVHAQWSEDAAEWTVRVKDTQTGEETEHKCDIFINGSGILNNWKWPDLEGLQSFSGKLLHSANFDRSFDLTGKRVGLIGNGSSGIQILPVIQKQASSVTTFIRSSTWVTPLRGFGQHVYTEEEKNEFKNKEGYLLSWRKEVEANVNNIFSLFLNGSALQAKSKKYVTNQMKELLHPSLQDKLIPKWSFGCRRMTPGEGYLEALQKDNVKVVIGEIDRVTEMGCVASGEEHELDVLICATGFNVSFKPRFPIIGHKGRNLQDLWSGHAYSYMGIAAPEQPNYLHFLGPNCPIGSGPLVGSIEAQADYMLKWCDRWQTEKIRSFTPKNEAIQDFAERTDLFMRDTIWASGCRSWYKAHTIDGRVSALWPGSSMHYYEALQHPRADDWNVEYTGNRFDWLGNGYSQTECDLTADWAYYIREEDDGPLLSKAAQRRILSKSGTVTRPADFDDHGDDSDWKSWV</sequence>
<dbReference type="AlphaFoldDB" id="A0A086SZ83"/>
<dbReference type="GO" id="GO:0050661">
    <property type="term" value="F:NADP binding"/>
    <property type="evidence" value="ECO:0007669"/>
    <property type="project" value="InterPro"/>
</dbReference>
<dbReference type="PANTHER" id="PTHR42877">
    <property type="entry name" value="L-ORNITHINE N(5)-MONOOXYGENASE-RELATED"/>
    <property type="match status" value="1"/>
</dbReference>
<dbReference type="InterPro" id="IPR036188">
    <property type="entry name" value="FAD/NAD-bd_sf"/>
</dbReference>
<dbReference type="GO" id="GO:0050660">
    <property type="term" value="F:flavin adenine dinucleotide binding"/>
    <property type="evidence" value="ECO:0007669"/>
    <property type="project" value="InterPro"/>
</dbReference>
<dbReference type="HOGENOM" id="CLU_006937_6_1_1"/>
<proteinExistence type="inferred from homology"/>
<dbReference type="STRING" id="857340.A0A086SZ83"/>
<feature type="region of interest" description="Disordered" evidence="5">
    <location>
        <begin position="38"/>
        <end position="70"/>
    </location>
</feature>
<protein>
    <submittedName>
        <fullName evidence="6">Putative sterigmatocystin biosynthesis monooxygenase-like protein</fullName>
    </submittedName>
</protein>
<dbReference type="GO" id="GO:0004499">
    <property type="term" value="F:N,N-dimethylaniline monooxygenase activity"/>
    <property type="evidence" value="ECO:0007669"/>
    <property type="project" value="InterPro"/>
</dbReference>
<dbReference type="SUPFAM" id="SSF51905">
    <property type="entry name" value="FAD/NAD(P)-binding domain"/>
    <property type="match status" value="2"/>
</dbReference>
<evidence type="ECO:0000256" key="3">
    <source>
        <dbReference type="ARBA" id="ARBA00022827"/>
    </source>
</evidence>
<evidence type="ECO:0000313" key="7">
    <source>
        <dbReference type="Proteomes" id="UP000029964"/>
    </source>
</evidence>
<keyword evidence="3" id="KW-0274">FAD</keyword>
<keyword evidence="6" id="KW-0503">Monooxygenase</keyword>
<dbReference type="InterPro" id="IPR051209">
    <property type="entry name" value="FAD-bind_Monooxygenase_sf"/>
</dbReference>
<evidence type="ECO:0000313" key="6">
    <source>
        <dbReference type="EMBL" id="KFH42415.1"/>
    </source>
</evidence>
<accession>A0A086SZ83</accession>
<name>A0A086SZ83_HAPC1</name>
<feature type="compositionally biased region" description="Basic and acidic residues" evidence="5">
    <location>
        <begin position="55"/>
        <end position="70"/>
    </location>
</feature>
<dbReference type="OrthoDB" id="74360at2759"/>
<keyword evidence="4" id="KW-0560">Oxidoreductase</keyword>
<evidence type="ECO:0000256" key="1">
    <source>
        <dbReference type="ARBA" id="ARBA00010139"/>
    </source>
</evidence>